<protein>
    <recommendedName>
        <fullName evidence="2">histidine kinase</fullName>
        <ecNumber evidence="2">2.7.13.3</ecNumber>
    </recommendedName>
</protein>
<dbReference type="CDD" id="cd00082">
    <property type="entry name" value="HisKA"/>
    <property type="match status" value="1"/>
</dbReference>
<keyword evidence="8" id="KW-1185">Reference proteome</keyword>
<name>A0A126QR29_9BACT</name>
<dbReference type="GO" id="GO:0000155">
    <property type="term" value="F:phosphorelay sensor kinase activity"/>
    <property type="evidence" value="ECO:0007669"/>
    <property type="project" value="InterPro"/>
</dbReference>
<evidence type="ECO:0000256" key="3">
    <source>
        <dbReference type="ARBA" id="ARBA00022553"/>
    </source>
</evidence>
<dbReference type="PANTHER" id="PTHR43065:SF22">
    <property type="entry name" value="HISTIDINE KINASE"/>
    <property type="match status" value="1"/>
</dbReference>
<dbReference type="SUPFAM" id="SSF55874">
    <property type="entry name" value="ATPase domain of HSP90 chaperone/DNA topoisomerase II/histidine kinase"/>
    <property type="match status" value="1"/>
</dbReference>
<dbReference type="InterPro" id="IPR036890">
    <property type="entry name" value="HATPase_C_sf"/>
</dbReference>
<dbReference type="PANTHER" id="PTHR43065">
    <property type="entry name" value="SENSOR HISTIDINE KINASE"/>
    <property type="match status" value="1"/>
</dbReference>
<dbReference type="GO" id="GO:0005524">
    <property type="term" value="F:ATP binding"/>
    <property type="evidence" value="ECO:0007669"/>
    <property type="project" value="InterPro"/>
</dbReference>
<dbReference type="PROSITE" id="PS50109">
    <property type="entry name" value="HIS_KIN"/>
    <property type="match status" value="1"/>
</dbReference>
<reference evidence="7 9" key="2">
    <citation type="submission" date="2019-03" db="EMBL/GenBank/DDBJ databases">
        <title>Genomic Encyclopedia of Type Strains, Phase IV (KMG-IV): sequencing the most valuable type-strain genomes for metagenomic binning, comparative biology and taxonomic classification.</title>
        <authorList>
            <person name="Goeker M."/>
        </authorList>
    </citation>
    <scope>NUCLEOTIDE SEQUENCE [LARGE SCALE GENOMIC DNA]</scope>
    <source>
        <strain evidence="7 9">DSM 101483</strain>
    </source>
</reference>
<dbReference type="Gene3D" id="3.40.50.300">
    <property type="entry name" value="P-loop containing nucleotide triphosphate hydrolases"/>
    <property type="match status" value="1"/>
</dbReference>
<dbReference type="Proteomes" id="UP000295506">
    <property type="component" value="Unassembled WGS sequence"/>
</dbReference>
<dbReference type="SMART" id="SM00387">
    <property type="entry name" value="HATPase_c"/>
    <property type="match status" value="1"/>
</dbReference>
<dbReference type="InterPro" id="IPR003661">
    <property type="entry name" value="HisK_dim/P_dom"/>
</dbReference>
<dbReference type="Proteomes" id="UP000055611">
    <property type="component" value="Chromosome"/>
</dbReference>
<dbReference type="GO" id="GO:0016887">
    <property type="term" value="F:ATP hydrolysis activity"/>
    <property type="evidence" value="ECO:0007669"/>
    <property type="project" value="InterPro"/>
</dbReference>
<keyword evidence="3" id="KW-0597">Phosphoprotein</keyword>
<dbReference type="AlphaFoldDB" id="A0A126QR29"/>
<dbReference type="OrthoDB" id="9760427at2"/>
<dbReference type="SUPFAM" id="SSF47384">
    <property type="entry name" value="Homodimeric domain of signal transducing histidine kinase"/>
    <property type="match status" value="1"/>
</dbReference>
<evidence type="ECO:0000313" key="9">
    <source>
        <dbReference type="Proteomes" id="UP000295506"/>
    </source>
</evidence>
<dbReference type="PROSITE" id="PS50893">
    <property type="entry name" value="ABC_TRANSPORTER_2"/>
    <property type="match status" value="1"/>
</dbReference>
<dbReference type="SMART" id="SM00388">
    <property type="entry name" value="HisKA"/>
    <property type="match status" value="1"/>
</dbReference>
<dbReference type="InterPro" id="IPR005467">
    <property type="entry name" value="His_kinase_dom"/>
</dbReference>
<feature type="domain" description="ABC transporter" evidence="5">
    <location>
        <begin position="11"/>
        <end position="247"/>
    </location>
</feature>
<dbReference type="Pfam" id="PF02518">
    <property type="entry name" value="HATPase_c"/>
    <property type="match status" value="1"/>
</dbReference>
<comment type="catalytic activity">
    <reaction evidence="1">
        <text>ATP + protein L-histidine = ADP + protein N-phospho-L-histidine.</text>
        <dbReference type="EC" id="2.7.13.3"/>
    </reaction>
</comment>
<dbReference type="InterPro" id="IPR003594">
    <property type="entry name" value="HATPase_dom"/>
</dbReference>
<evidence type="ECO:0000259" key="4">
    <source>
        <dbReference type="PROSITE" id="PS50109"/>
    </source>
</evidence>
<feature type="domain" description="Histidine kinase" evidence="4">
    <location>
        <begin position="398"/>
        <end position="611"/>
    </location>
</feature>
<dbReference type="EMBL" id="CP014206">
    <property type="protein sequence ID" value="AMK12513.1"/>
    <property type="molecule type" value="Genomic_DNA"/>
</dbReference>
<dbReference type="PRINTS" id="PR00344">
    <property type="entry name" value="BCTRLSENSOR"/>
</dbReference>
<dbReference type="RefSeq" id="WP_066806149.1">
    <property type="nucleotide sequence ID" value="NZ_CP014206.1"/>
</dbReference>
<evidence type="ECO:0000259" key="5">
    <source>
        <dbReference type="PROSITE" id="PS50893"/>
    </source>
</evidence>
<dbReference type="Gene3D" id="3.30.450.20">
    <property type="entry name" value="PAS domain"/>
    <property type="match status" value="1"/>
</dbReference>
<evidence type="ECO:0000313" key="6">
    <source>
        <dbReference type="EMBL" id="AMK12513.1"/>
    </source>
</evidence>
<proteinExistence type="predicted"/>
<dbReference type="InterPro" id="IPR003439">
    <property type="entry name" value="ABC_transporter-like_ATP-bd"/>
</dbReference>
<dbReference type="EC" id="2.7.13.3" evidence="2"/>
<sequence length="618" mass="68955">MPENGPGEAVLRLEDVACGVGHIHALRNVNLDIGPGEFHVVIGDHGAGKSSLANLTAGLLRLNSGRRFYNGTAYPNLSQREARKLKIELVCQETHLINCLTVTDNLLIPDLIKSKPFFFKKRAWHRECGDILKKYGFDFSPETLVQELRPSEQLIVYFLRSVLRKPRLLVLDAILEQLSAEDLDKVLHVLAALKEEGTAILCLAHGIDEVASLADRVTILRNGKTIVTESIENVDKVNLIKLCYSQLAEHAKAGDSREFYQLLRYNEAILQKLPINLVVVDNDNRIKMINDNGRNYFELGDADYRKLRIDDLFPLGDGKALPLIKGAFAEQREAAFYAVPTTVGEKETTADIKILPIGDGAFFIGNILIVEDISRQETLRQQLTMAEKLASVGILSAGVAHEINNPLEIIYNHLNYLKFNLEKTQVAETIDLIEEELEDIKQIVSNLISFSDRTRVVIEEIDISELLLSIIALLRIDARRRNIEIRFSPPDCPVVVEARKNEIKQVLLNLFRNSFEAAGDAGTIRIETDMVEEGGKPLARIRFMDDGCGILDEDPSNIFLPFYSSKLGKDTNLGLGLSVSYGIISKYNGSIEVKNREAGGCEFTILLPGVPCEPDERD</sequence>
<dbReference type="EMBL" id="SOBK01000002">
    <property type="protein sequence ID" value="TDT90823.1"/>
    <property type="molecule type" value="Genomic_DNA"/>
</dbReference>
<evidence type="ECO:0000256" key="2">
    <source>
        <dbReference type="ARBA" id="ARBA00012438"/>
    </source>
</evidence>
<dbReference type="Pfam" id="PF00005">
    <property type="entry name" value="ABC_tran"/>
    <property type="match status" value="1"/>
</dbReference>
<organism evidence="7 9">
    <name type="scientific">Pseudodesulfovibrio indicus</name>
    <dbReference type="NCBI Taxonomy" id="1716143"/>
    <lineage>
        <taxon>Bacteria</taxon>
        <taxon>Pseudomonadati</taxon>
        <taxon>Thermodesulfobacteriota</taxon>
        <taxon>Desulfovibrionia</taxon>
        <taxon>Desulfovibrionales</taxon>
        <taxon>Desulfovibrionaceae</taxon>
    </lineage>
</organism>
<evidence type="ECO:0000256" key="1">
    <source>
        <dbReference type="ARBA" id="ARBA00000085"/>
    </source>
</evidence>
<dbReference type="KEGG" id="dej:AWY79_16110"/>
<dbReference type="InterPro" id="IPR027417">
    <property type="entry name" value="P-loop_NTPase"/>
</dbReference>
<dbReference type="InterPro" id="IPR036097">
    <property type="entry name" value="HisK_dim/P_sf"/>
</dbReference>
<dbReference type="Gene3D" id="1.10.287.130">
    <property type="match status" value="1"/>
</dbReference>
<reference evidence="6 8" key="1">
    <citation type="journal article" date="2016" name="Front. Microbiol.">
        <title>Genome Sequence of the Piezophilic, Mesophilic Sulfate-Reducing Bacterium Desulfovibrio indicus J2T.</title>
        <authorList>
            <person name="Cao J."/>
            <person name="Maignien L."/>
            <person name="Shao Z."/>
            <person name="Alain K."/>
            <person name="Jebbar M."/>
        </authorList>
    </citation>
    <scope>NUCLEOTIDE SEQUENCE [LARGE SCALE GENOMIC DNA]</scope>
    <source>
        <strain evidence="6 8">J2</strain>
    </source>
</reference>
<dbReference type="Pfam" id="PF00512">
    <property type="entry name" value="HisKA"/>
    <property type="match status" value="1"/>
</dbReference>
<gene>
    <name evidence="6" type="ORF">AWY79_16110</name>
    <name evidence="7" type="ORF">EDC59_102256</name>
</gene>
<dbReference type="SUPFAM" id="SSF52540">
    <property type="entry name" value="P-loop containing nucleoside triphosphate hydrolases"/>
    <property type="match status" value="1"/>
</dbReference>
<evidence type="ECO:0000313" key="7">
    <source>
        <dbReference type="EMBL" id="TDT90823.1"/>
    </source>
</evidence>
<dbReference type="InterPro" id="IPR004358">
    <property type="entry name" value="Sig_transdc_His_kin-like_C"/>
</dbReference>
<dbReference type="Gene3D" id="3.30.565.10">
    <property type="entry name" value="Histidine kinase-like ATPase, C-terminal domain"/>
    <property type="match status" value="1"/>
</dbReference>
<accession>A0A126QR29</accession>
<evidence type="ECO:0000313" key="8">
    <source>
        <dbReference type="Proteomes" id="UP000055611"/>
    </source>
</evidence>